<dbReference type="EMBL" id="BAAFGK010000001">
    <property type="protein sequence ID" value="GAB0055935.1"/>
    <property type="molecule type" value="Genomic_DNA"/>
</dbReference>
<evidence type="ECO:0000256" key="2">
    <source>
        <dbReference type="ARBA" id="ARBA00049402"/>
    </source>
</evidence>
<comment type="catalytic activity">
    <reaction evidence="2">
        <text>IMP + diphosphate = hypoxanthine + 5-phospho-alpha-D-ribose 1-diphosphate</text>
        <dbReference type="Rhea" id="RHEA:17973"/>
        <dbReference type="ChEBI" id="CHEBI:17368"/>
        <dbReference type="ChEBI" id="CHEBI:33019"/>
        <dbReference type="ChEBI" id="CHEBI:58017"/>
        <dbReference type="ChEBI" id="CHEBI:58053"/>
        <dbReference type="EC" id="2.4.2.8"/>
    </reaction>
    <physiologicalReaction direction="right-to-left" evidence="2">
        <dbReference type="Rhea" id="RHEA:17975"/>
    </physiologicalReaction>
</comment>
<dbReference type="CDD" id="cd06223">
    <property type="entry name" value="PRTases_typeI"/>
    <property type="match status" value="1"/>
</dbReference>
<dbReference type="EC" id="2.4.2.8" evidence="4"/>
<organism evidence="4 5">
    <name type="scientific">Candidatus Magnetaquiglobus chichijimensis</name>
    <dbReference type="NCBI Taxonomy" id="3141448"/>
    <lineage>
        <taxon>Bacteria</taxon>
        <taxon>Pseudomonadati</taxon>
        <taxon>Pseudomonadota</taxon>
        <taxon>Magnetococcia</taxon>
        <taxon>Magnetococcales</taxon>
        <taxon>Candidatus Magnetaquicoccaceae</taxon>
        <taxon>Candidatus Magnetaquiglobus</taxon>
    </lineage>
</organism>
<accession>A0ABQ0C4X4</accession>
<keyword evidence="5" id="KW-1185">Reference proteome</keyword>
<keyword evidence="4" id="KW-0808">Transferase</keyword>
<dbReference type="Gene3D" id="3.40.50.2020">
    <property type="match status" value="1"/>
</dbReference>
<dbReference type="Pfam" id="PF00156">
    <property type="entry name" value="Pribosyltran"/>
    <property type="match status" value="1"/>
</dbReference>
<dbReference type="PANTHER" id="PTHR43340:SF1">
    <property type="entry name" value="HYPOXANTHINE PHOSPHORIBOSYLTRANSFERASE"/>
    <property type="match status" value="1"/>
</dbReference>
<dbReference type="InterPro" id="IPR000836">
    <property type="entry name" value="PRTase_dom"/>
</dbReference>
<dbReference type="GO" id="GO:0016757">
    <property type="term" value="F:glycosyltransferase activity"/>
    <property type="evidence" value="ECO:0007669"/>
    <property type="project" value="UniProtKB-KW"/>
</dbReference>
<dbReference type="InterPro" id="IPR050408">
    <property type="entry name" value="HGPRT"/>
</dbReference>
<evidence type="ECO:0000259" key="3">
    <source>
        <dbReference type="Pfam" id="PF00156"/>
    </source>
</evidence>
<keyword evidence="4" id="KW-0328">Glycosyltransferase</keyword>
<comment type="caution">
    <text evidence="4">The sequence shown here is derived from an EMBL/GenBank/DDBJ whole genome shotgun (WGS) entry which is preliminary data.</text>
</comment>
<dbReference type="SUPFAM" id="SSF53271">
    <property type="entry name" value="PRTase-like"/>
    <property type="match status" value="1"/>
</dbReference>
<reference evidence="4 5" key="1">
    <citation type="submission" date="2024-09" db="EMBL/GenBank/DDBJ databases">
        <title>Draft genome sequence of Candidatus Magnetaquicoccaceae bacterium FCR-1.</title>
        <authorList>
            <person name="Shimoshige H."/>
            <person name="Shimamura S."/>
            <person name="Taoka A."/>
            <person name="Kobayashi H."/>
            <person name="Maekawa T."/>
        </authorList>
    </citation>
    <scope>NUCLEOTIDE SEQUENCE [LARGE SCALE GENOMIC DNA]</scope>
    <source>
        <strain evidence="4 5">FCR-1</strain>
    </source>
</reference>
<feature type="domain" description="Phosphoribosyltransferase" evidence="3">
    <location>
        <begin position="12"/>
        <end position="137"/>
    </location>
</feature>
<dbReference type="Proteomes" id="UP001628193">
    <property type="component" value="Unassembled WGS sequence"/>
</dbReference>
<evidence type="ECO:0000313" key="5">
    <source>
        <dbReference type="Proteomes" id="UP001628193"/>
    </source>
</evidence>
<evidence type="ECO:0000313" key="4">
    <source>
        <dbReference type="EMBL" id="GAB0055935.1"/>
    </source>
</evidence>
<name>A0ABQ0C4X4_9PROT</name>
<dbReference type="RefSeq" id="WP_420903646.1">
    <property type="nucleotide sequence ID" value="NZ_BAAFGK010000001.1"/>
</dbReference>
<dbReference type="InterPro" id="IPR029057">
    <property type="entry name" value="PRTase-like"/>
</dbReference>
<protein>
    <submittedName>
        <fullName evidence="4">Hypoxanthine phosphoribosyltransferase</fullName>
        <ecNumber evidence="4">2.4.2.8</ecNumber>
    </submittedName>
</protein>
<sequence length="181" mass="20638">MKALDHMTVMLDAEQIQQAVADMAERINREVIASAATDREPVMVVVLKGAFLFASDLLRHLSRPIPVVFAHTRSQEERIVMTVEDQEFLRGRDLILVDILLDSGDSLKRLHRWLTDACQPASIRIAVLLHKTVLDPEPLPLDFLGYEVPDLRLVGYGMDEHQRFRGLPCVYTWWKPTPDLA</sequence>
<gene>
    <name evidence="4" type="primary">hpt_1</name>
    <name evidence="4" type="ORF">SIID45300_00234</name>
</gene>
<dbReference type="PANTHER" id="PTHR43340">
    <property type="entry name" value="HYPOXANTHINE-GUANINE PHOSPHORIBOSYLTRANSFERASE"/>
    <property type="match status" value="1"/>
</dbReference>
<evidence type="ECO:0000256" key="1">
    <source>
        <dbReference type="ARBA" id="ARBA00048811"/>
    </source>
</evidence>
<comment type="catalytic activity">
    <reaction evidence="1">
        <text>GMP + diphosphate = guanine + 5-phospho-alpha-D-ribose 1-diphosphate</text>
        <dbReference type="Rhea" id="RHEA:25424"/>
        <dbReference type="ChEBI" id="CHEBI:16235"/>
        <dbReference type="ChEBI" id="CHEBI:33019"/>
        <dbReference type="ChEBI" id="CHEBI:58017"/>
        <dbReference type="ChEBI" id="CHEBI:58115"/>
        <dbReference type="EC" id="2.4.2.8"/>
    </reaction>
    <physiologicalReaction direction="right-to-left" evidence="1">
        <dbReference type="Rhea" id="RHEA:25426"/>
    </physiologicalReaction>
</comment>
<proteinExistence type="predicted"/>